<dbReference type="SUPFAM" id="SSF48726">
    <property type="entry name" value="Immunoglobulin"/>
    <property type="match status" value="1"/>
</dbReference>
<evidence type="ECO:0000259" key="1">
    <source>
        <dbReference type="PROSITE" id="PS50835"/>
    </source>
</evidence>
<comment type="caution">
    <text evidence="2">The sequence shown here is derived from an EMBL/GenBank/DDBJ whole genome shotgun (WGS) entry which is preliminary data.</text>
</comment>
<dbReference type="InterPro" id="IPR036179">
    <property type="entry name" value="Ig-like_dom_sf"/>
</dbReference>
<dbReference type="InterPro" id="IPR013783">
    <property type="entry name" value="Ig-like_fold"/>
</dbReference>
<sequence>MNELIVQTVAFTDTGEKLLNVTSPQVQLISVESQAGETLQLTSYHSDVRNPSVMRVYNEALKHQKLTFTCNSTSPVEWVFECAETVSIDVSTTKQVRLSSIDGQDYEYRSNLTLTLAFSLNSEYNLDFTTDTPNFPNVTCRIVEHPISNTSIIFLERLEINDNVTVDLYQNFALNRTLNCFRPSKCVQECPLKMIVDLVTATFSYESKLLHQSKFQCGIGIAKCNGKMDLCKSLASNPSCVNFTRGQNLSNPINPTNFSGVLKCTSSDGHLVFSQYYMVDGKTIKQRVLNRRMDVLKLPGVLVVHPAKKAQKYYDGQNVTFICSAWSSVFAMGSIISYTTKNKSVVLVDPPGNEMFQESIEKFSKTVVIKLTKNMTTVICNTSVADSKEWRHSSFNIYVQYSETPTITNHRTSSNASGTYYKCEAKGIPLPRIQWFQSETILTPEDSDNDFKVHNNTFNQMEITCKAVSEVGEAEYTFSSGRRSGTQSLKANGILIFVLFDSVLVMSTGFDEQPKY</sequence>
<evidence type="ECO:0000313" key="2">
    <source>
        <dbReference type="EMBL" id="OXA44246.1"/>
    </source>
</evidence>
<accession>A0A226DJ81</accession>
<organism evidence="2 3">
    <name type="scientific">Folsomia candida</name>
    <name type="common">Springtail</name>
    <dbReference type="NCBI Taxonomy" id="158441"/>
    <lineage>
        <taxon>Eukaryota</taxon>
        <taxon>Metazoa</taxon>
        <taxon>Ecdysozoa</taxon>
        <taxon>Arthropoda</taxon>
        <taxon>Hexapoda</taxon>
        <taxon>Collembola</taxon>
        <taxon>Entomobryomorpha</taxon>
        <taxon>Isotomoidea</taxon>
        <taxon>Isotomidae</taxon>
        <taxon>Proisotominae</taxon>
        <taxon>Folsomia</taxon>
    </lineage>
</organism>
<gene>
    <name evidence="2" type="ORF">Fcan01_20705</name>
</gene>
<keyword evidence="3" id="KW-1185">Reference proteome</keyword>
<dbReference type="AlphaFoldDB" id="A0A226DJ81"/>
<evidence type="ECO:0000313" key="3">
    <source>
        <dbReference type="Proteomes" id="UP000198287"/>
    </source>
</evidence>
<name>A0A226DJ81_FOLCA</name>
<dbReference type="InterPro" id="IPR007110">
    <property type="entry name" value="Ig-like_dom"/>
</dbReference>
<dbReference type="Gene3D" id="2.60.40.10">
    <property type="entry name" value="Immunoglobulins"/>
    <property type="match status" value="1"/>
</dbReference>
<proteinExistence type="predicted"/>
<dbReference type="EMBL" id="LNIX01000019">
    <property type="protein sequence ID" value="OXA44246.1"/>
    <property type="molecule type" value="Genomic_DNA"/>
</dbReference>
<protein>
    <submittedName>
        <fullName evidence="2">Matrix-remodeling-associated protein 5</fullName>
    </submittedName>
</protein>
<dbReference type="PROSITE" id="PS50835">
    <property type="entry name" value="IG_LIKE"/>
    <property type="match status" value="1"/>
</dbReference>
<dbReference type="Proteomes" id="UP000198287">
    <property type="component" value="Unassembled WGS sequence"/>
</dbReference>
<feature type="domain" description="Ig-like" evidence="1">
    <location>
        <begin position="405"/>
        <end position="479"/>
    </location>
</feature>
<reference evidence="2 3" key="1">
    <citation type="submission" date="2015-12" db="EMBL/GenBank/DDBJ databases">
        <title>The genome of Folsomia candida.</title>
        <authorList>
            <person name="Faddeeva A."/>
            <person name="Derks M.F."/>
            <person name="Anvar Y."/>
            <person name="Smit S."/>
            <person name="Van Straalen N."/>
            <person name="Roelofs D."/>
        </authorList>
    </citation>
    <scope>NUCLEOTIDE SEQUENCE [LARGE SCALE GENOMIC DNA]</scope>
    <source>
        <strain evidence="2 3">VU population</strain>
        <tissue evidence="2">Whole body</tissue>
    </source>
</reference>